<keyword evidence="3" id="KW-1185">Reference proteome</keyword>
<reference evidence="2 3" key="1">
    <citation type="submission" date="2023-10" db="EMBL/GenBank/DDBJ databases">
        <title>Microbacterium xanthum sp. nov., isolated from seaweed.</title>
        <authorList>
            <person name="Lee S.D."/>
        </authorList>
    </citation>
    <scope>NUCLEOTIDE SEQUENCE [LARGE SCALE GENOMIC DNA]</scope>
    <source>
        <strain evidence="2 3">KCTC 19124</strain>
    </source>
</reference>
<evidence type="ECO:0000313" key="3">
    <source>
        <dbReference type="Proteomes" id="UP001291912"/>
    </source>
</evidence>
<dbReference type="RefSeq" id="WP_194423740.1">
    <property type="nucleotide sequence ID" value="NZ_BAAAPT010000001.1"/>
</dbReference>
<organism evidence="2 3">
    <name type="scientific">Microbacterium aquimaris</name>
    <dbReference type="NCBI Taxonomy" id="459816"/>
    <lineage>
        <taxon>Bacteria</taxon>
        <taxon>Bacillati</taxon>
        <taxon>Actinomycetota</taxon>
        <taxon>Actinomycetes</taxon>
        <taxon>Micrococcales</taxon>
        <taxon>Microbacteriaceae</taxon>
        <taxon>Microbacterium</taxon>
    </lineage>
</organism>
<protein>
    <submittedName>
        <fullName evidence="2">Uncharacterized protein</fullName>
    </submittedName>
</protein>
<evidence type="ECO:0000256" key="1">
    <source>
        <dbReference type="SAM" id="Phobius"/>
    </source>
</evidence>
<dbReference type="EMBL" id="JAWJYN010000001">
    <property type="protein sequence ID" value="MDZ8161082.1"/>
    <property type="molecule type" value="Genomic_DNA"/>
</dbReference>
<accession>A0ABU5N584</accession>
<comment type="caution">
    <text evidence="2">The sequence shown here is derived from an EMBL/GenBank/DDBJ whole genome shotgun (WGS) entry which is preliminary data.</text>
</comment>
<sequence length="206" mass="21561">MARTGGRSLWFAVPIGALCLAVVIGLGWFAAPLVPGVVGFVGDALRFGSEQNVDPEPTTPPAQSVTAEEDVDIDCRALYPNDLWGEVLWSPDALLSQSADAPATAVEGLTDVLSPDVAVTCAWRSEGGTLTTSLSGVGEDAVTVADAALRGQGFACETDESSLTCVRTSGDQVETHTIRDGVWLVSVETSWHPEDYAARVAAQVWG</sequence>
<dbReference type="Proteomes" id="UP001291912">
    <property type="component" value="Unassembled WGS sequence"/>
</dbReference>
<evidence type="ECO:0000313" key="2">
    <source>
        <dbReference type="EMBL" id="MDZ8161082.1"/>
    </source>
</evidence>
<proteinExistence type="predicted"/>
<keyword evidence="1" id="KW-0472">Membrane</keyword>
<keyword evidence="1" id="KW-1133">Transmembrane helix</keyword>
<name>A0ABU5N584_9MICO</name>
<feature type="transmembrane region" description="Helical" evidence="1">
    <location>
        <begin position="9"/>
        <end position="31"/>
    </location>
</feature>
<keyword evidence="1" id="KW-0812">Transmembrane</keyword>
<gene>
    <name evidence="2" type="ORF">R2Q92_04485</name>
</gene>